<accession>A0ABQ4XXA5</accession>
<keyword evidence="3" id="KW-0808">Transferase</keyword>
<dbReference type="CDD" id="cd00590">
    <property type="entry name" value="RRM_SF"/>
    <property type="match status" value="1"/>
</dbReference>
<name>A0ABQ4XXA5_9ASTR</name>
<dbReference type="Gene3D" id="3.30.70.330">
    <property type="match status" value="1"/>
</dbReference>
<gene>
    <name evidence="3" type="ORF">Tco_0702874</name>
</gene>
<evidence type="ECO:0000259" key="2">
    <source>
        <dbReference type="PROSITE" id="PS50102"/>
    </source>
</evidence>
<evidence type="ECO:0000313" key="4">
    <source>
        <dbReference type="Proteomes" id="UP001151760"/>
    </source>
</evidence>
<dbReference type="SUPFAM" id="SSF54928">
    <property type="entry name" value="RNA-binding domain, RBD"/>
    <property type="match status" value="1"/>
</dbReference>
<dbReference type="InterPro" id="IPR012677">
    <property type="entry name" value="Nucleotide-bd_a/b_plait_sf"/>
</dbReference>
<proteinExistence type="predicted"/>
<protein>
    <submittedName>
        <fullName evidence="3">RNA-directed DNA polymerase, eukaryota, reverse transcriptase zinc-binding domain protein</fullName>
    </submittedName>
</protein>
<dbReference type="Proteomes" id="UP001151760">
    <property type="component" value="Unassembled WGS sequence"/>
</dbReference>
<reference evidence="3" key="1">
    <citation type="journal article" date="2022" name="Int. J. Mol. Sci.">
        <title>Draft Genome of Tanacetum Coccineum: Genomic Comparison of Closely Related Tanacetum-Family Plants.</title>
        <authorList>
            <person name="Yamashiro T."/>
            <person name="Shiraishi A."/>
            <person name="Nakayama K."/>
            <person name="Satake H."/>
        </authorList>
    </citation>
    <scope>NUCLEOTIDE SEQUENCE</scope>
</reference>
<keyword evidence="4" id="KW-1185">Reference proteome</keyword>
<keyword evidence="3" id="KW-0548">Nucleotidyltransferase</keyword>
<dbReference type="EMBL" id="BQNB010009904">
    <property type="protein sequence ID" value="GJS70033.1"/>
    <property type="molecule type" value="Genomic_DNA"/>
</dbReference>
<dbReference type="Pfam" id="PF13966">
    <property type="entry name" value="zf-RVT"/>
    <property type="match status" value="1"/>
</dbReference>
<dbReference type="InterPro" id="IPR035979">
    <property type="entry name" value="RBD_domain_sf"/>
</dbReference>
<reference evidence="3" key="2">
    <citation type="submission" date="2022-01" db="EMBL/GenBank/DDBJ databases">
        <authorList>
            <person name="Yamashiro T."/>
            <person name="Shiraishi A."/>
            <person name="Satake H."/>
            <person name="Nakayama K."/>
        </authorList>
    </citation>
    <scope>NUCLEOTIDE SEQUENCE</scope>
</reference>
<dbReference type="GO" id="GO:0003964">
    <property type="term" value="F:RNA-directed DNA polymerase activity"/>
    <property type="evidence" value="ECO:0007669"/>
    <property type="project" value="UniProtKB-KW"/>
</dbReference>
<sequence>MEQSNSFKNQYQYLESHKLKTADQKNLNARGIELHSIRCPLCDEDIETEEHIFVRCKIALDTWRNVLKWWNITNIHFNNLYNVIHLADYVPIAGKHSRFFDAVYYLPFVMGPQRSKEDHVGRISKSVFVTNFPDSFGSRDLWDLCQSYGKIVNMFIQFRRSKAGKRFAFVRFIRVEDVSHDI</sequence>
<evidence type="ECO:0000256" key="1">
    <source>
        <dbReference type="PROSITE-ProRule" id="PRU00176"/>
    </source>
</evidence>
<dbReference type="Pfam" id="PF00076">
    <property type="entry name" value="RRM_1"/>
    <property type="match status" value="1"/>
</dbReference>
<dbReference type="InterPro" id="IPR000504">
    <property type="entry name" value="RRM_dom"/>
</dbReference>
<dbReference type="InterPro" id="IPR026960">
    <property type="entry name" value="RVT-Znf"/>
</dbReference>
<keyword evidence="3" id="KW-0695">RNA-directed DNA polymerase</keyword>
<feature type="domain" description="RRM" evidence="2">
    <location>
        <begin position="125"/>
        <end position="182"/>
    </location>
</feature>
<evidence type="ECO:0000313" key="3">
    <source>
        <dbReference type="EMBL" id="GJS70033.1"/>
    </source>
</evidence>
<dbReference type="PROSITE" id="PS50102">
    <property type="entry name" value="RRM"/>
    <property type="match status" value="1"/>
</dbReference>
<comment type="caution">
    <text evidence="3">The sequence shown here is derived from an EMBL/GenBank/DDBJ whole genome shotgun (WGS) entry which is preliminary data.</text>
</comment>
<keyword evidence="1" id="KW-0694">RNA-binding</keyword>
<organism evidence="3 4">
    <name type="scientific">Tanacetum coccineum</name>
    <dbReference type="NCBI Taxonomy" id="301880"/>
    <lineage>
        <taxon>Eukaryota</taxon>
        <taxon>Viridiplantae</taxon>
        <taxon>Streptophyta</taxon>
        <taxon>Embryophyta</taxon>
        <taxon>Tracheophyta</taxon>
        <taxon>Spermatophyta</taxon>
        <taxon>Magnoliopsida</taxon>
        <taxon>eudicotyledons</taxon>
        <taxon>Gunneridae</taxon>
        <taxon>Pentapetalae</taxon>
        <taxon>asterids</taxon>
        <taxon>campanulids</taxon>
        <taxon>Asterales</taxon>
        <taxon>Asteraceae</taxon>
        <taxon>Asteroideae</taxon>
        <taxon>Anthemideae</taxon>
        <taxon>Anthemidinae</taxon>
        <taxon>Tanacetum</taxon>
    </lineage>
</organism>